<feature type="transmembrane region" description="Helical" evidence="1">
    <location>
        <begin position="7"/>
        <end position="28"/>
    </location>
</feature>
<gene>
    <name evidence="2" type="ORF">Mgra_00006905</name>
</gene>
<dbReference type="OrthoDB" id="203097at2759"/>
<proteinExistence type="predicted"/>
<feature type="transmembrane region" description="Helical" evidence="1">
    <location>
        <begin position="189"/>
        <end position="212"/>
    </location>
</feature>
<feature type="transmembrane region" description="Helical" evidence="1">
    <location>
        <begin position="119"/>
        <end position="144"/>
    </location>
</feature>
<dbReference type="Proteomes" id="UP000605970">
    <property type="component" value="Unassembled WGS sequence"/>
</dbReference>
<sequence length="222" mass="26414">MLILFNYILIIKLIILLFCHYINTQILFLNTTNNPKIWIDPPDLKEFRIGDIKTIWLIIYTNETYWNDQLIINCDKPIINCPLNKYPLNYLIKLEKIINSQIAGKTEFFYRIRILKNKIYLKLTNILIIYLGISIGFGNLLIGLQLKIKKELIKQSLLILIICIILFIFKPLIGYLITKYLLINHLYVIRLSLFIIYCLPVVFSPLWIYFIGKNSFFVERYI</sequence>
<evidence type="ECO:0000313" key="3">
    <source>
        <dbReference type="Proteomes" id="UP000605970"/>
    </source>
</evidence>
<keyword evidence="1" id="KW-0472">Membrane</keyword>
<dbReference type="AlphaFoldDB" id="A0A8S9ZKL8"/>
<keyword evidence="1" id="KW-0812">Transmembrane</keyword>
<accession>A0A8S9ZKL8</accession>
<name>A0A8S9ZKL8_9BILA</name>
<evidence type="ECO:0000256" key="1">
    <source>
        <dbReference type="SAM" id="Phobius"/>
    </source>
</evidence>
<feature type="transmembrane region" description="Helical" evidence="1">
    <location>
        <begin position="156"/>
        <end position="177"/>
    </location>
</feature>
<keyword evidence="1" id="KW-1133">Transmembrane helix</keyword>
<dbReference type="EMBL" id="JABEBT010000071">
    <property type="protein sequence ID" value="KAF7633726.1"/>
    <property type="molecule type" value="Genomic_DNA"/>
</dbReference>
<organism evidence="2 3">
    <name type="scientific">Meloidogyne graminicola</name>
    <dbReference type="NCBI Taxonomy" id="189291"/>
    <lineage>
        <taxon>Eukaryota</taxon>
        <taxon>Metazoa</taxon>
        <taxon>Ecdysozoa</taxon>
        <taxon>Nematoda</taxon>
        <taxon>Chromadorea</taxon>
        <taxon>Rhabditida</taxon>
        <taxon>Tylenchina</taxon>
        <taxon>Tylenchomorpha</taxon>
        <taxon>Tylenchoidea</taxon>
        <taxon>Meloidogynidae</taxon>
        <taxon>Meloidogyninae</taxon>
        <taxon>Meloidogyne</taxon>
    </lineage>
</organism>
<comment type="caution">
    <text evidence="2">The sequence shown here is derived from an EMBL/GenBank/DDBJ whole genome shotgun (WGS) entry which is preliminary data.</text>
</comment>
<protein>
    <submittedName>
        <fullName evidence="2">Uncharacterized protein</fullName>
    </submittedName>
</protein>
<reference evidence="2" key="1">
    <citation type="journal article" date="2020" name="Ecol. Evol.">
        <title>Genome structure and content of the rice root-knot nematode (Meloidogyne graminicola).</title>
        <authorList>
            <person name="Phan N.T."/>
            <person name="Danchin E.G.J."/>
            <person name="Klopp C."/>
            <person name="Perfus-Barbeoch L."/>
            <person name="Kozlowski D.K."/>
            <person name="Koutsovoulos G.D."/>
            <person name="Lopez-Roques C."/>
            <person name="Bouchez O."/>
            <person name="Zahm M."/>
            <person name="Besnard G."/>
            <person name="Bellafiore S."/>
        </authorList>
    </citation>
    <scope>NUCLEOTIDE SEQUENCE</scope>
    <source>
        <strain evidence="2">VN-18</strain>
    </source>
</reference>
<evidence type="ECO:0000313" key="2">
    <source>
        <dbReference type="EMBL" id="KAF7633726.1"/>
    </source>
</evidence>
<keyword evidence="3" id="KW-1185">Reference proteome</keyword>